<accession>A0ABQ9UPW2</accession>
<organism evidence="2 3">
    <name type="scientific">Saguinus oedipus</name>
    <name type="common">Cotton-top tamarin</name>
    <name type="synonym">Oedipomidas oedipus</name>
    <dbReference type="NCBI Taxonomy" id="9490"/>
    <lineage>
        <taxon>Eukaryota</taxon>
        <taxon>Metazoa</taxon>
        <taxon>Chordata</taxon>
        <taxon>Craniata</taxon>
        <taxon>Vertebrata</taxon>
        <taxon>Euteleostomi</taxon>
        <taxon>Mammalia</taxon>
        <taxon>Eutheria</taxon>
        <taxon>Euarchontoglires</taxon>
        <taxon>Primates</taxon>
        <taxon>Haplorrhini</taxon>
        <taxon>Platyrrhini</taxon>
        <taxon>Cebidae</taxon>
        <taxon>Callitrichinae</taxon>
        <taxon>Saguinus</taxon>
    </lineage>
</organism>
<feature type="region of interest" description="Disordered" evidence="1">
    <location>
        <begin position="1"/>
        <end position="29"/>
    </location>
</feature>
<reference evidence="2 3" key="1">
    <citation type="submission" date="2023-05" db="EMBL/GenBank/DDBJ databases">
        <title>B98-5 Cell Line De Novo Hybrid Assembly: An Optical Mapping Approach.</title>
        <authorList>
            <person name="Kananen K."/>
            <person name="Auerbach J.A."/>
            <person name="Kautto E."/>
            <person name="Blachly J.S."/>
        </authorList>
    </citation>
    <scope>NUCLEOTIDE SEQUENCE [LARGE SCALE GENOMIC DNA]</scope>
    <source>
        <strain evidence="2">B95-8</strain>
        <tissue evidence="2">Cell line</tissue>
    </source>
</reference>
<keyword evidence="3" id="KW-1185">Reference proteome</keyword>
<comment type="caution">
    <text evidence="2">The sequence shown here is derived from an EMBL/GenBank/DDBJ whole genome shotgun (WGS) entry which is preliminary data.</text>
</comment>
<evidence type="ECO:0000313" key="3">
    <source>
        <dbReference type="Proteomes" id="UP001266305"/>
    </source>
</evidence>
<proteinExistence type="predicted"/>
<dbReference type="EMBL" id="JASSZA010000011">
    <property type="protein sequence ID" value="KAK2098829.1"/>
    <property type="molecule type" value="Genomic_DNA"/>
</dbReference>
<dbReference type="Proteomes" id="UP001266305">
    <property type="component" value="Unassembled WGS sequence"/>
</dbReference>
<gene>
    <name evidence="2" type="ORF">P7K49_024280</name>
</gene>
<feature type="region of interest" description="Disordered" evidence="1">
    <location>
        <begin position="92"/>
        <end position="113"/>
    </location>
</feature>
<evidence type="ECO:0000313" key="2">
    <source>
        <dbReference type="EMBL" id="KAK2098829.1"/>
    </source>
</evidence>
<sequence length="113" mass="11473">MAGAECAARPQLPFPHSPLRGARGPCSAGALPNPDVASAGATCSGLSDLACGLLSALALSPWSRPQAWGGPAEDTGLLFRQLWPRWQEEAAGLESGRNLEAPDGRQSGGVGAP</sequence>
<name>A0ABQ9UPW2_SAGOE</name>
<evidence type="ECO:0000256" key="1">
    <source>
        <dbReference type="SAM" id="MobiDB-lite"/>
    </source>
</evidence>
<protein>
    <submittedName>
        <fullName evidence="2">Uncharacterized protein</fullName>
    </submittedName>
</protein>